<dbReference type="EMBL" id="JABFTP020000021">
    <property type="protein sequence ID" value="KAL3267856.1"/>
    <property type="molecule type" value="Genomic_DNA"/>
</dbReference>
<organism evidence="1 2">
    <name type="scientific">Cryptolaemus montrouzieri</name>
    <dbReference type="NCBI Taxonomy" id="559131"/>
    <lineage>
        <taxon>Eukaryota</taxon>
        <taxon>Metazoa</taxon>
        <taxon>Ecdysozoa</taxon>
        <taxon>Arthropoda</taxon>
        <taxon>Hexapoda</taxon>
        <taxon>Insecta</taxon>
        <taxon>Pterygota</taxon>
        <taxon>Neoptera</taxon>
        <taxon>Endopterygota</taxon>
        <taxon>Coleoptera</taxon>
        <taxon>Polyphaga</taxon>
        <taxon>Cucujiformia</taxon>
        <taxon>Coccinelloidea</taxon>
        <taxon>Coccinellidae</taxon>
        <taxon>Scymninae</taxon>
        <taxon>Scymnini</taxon>
        <taxon>Cryptolaemus</taxon>
    </lineage>
</organism>
<name>A0ABD2MN82_9CUCU</name>
<proteinExistence type="predicted"/>
<evidence type="ECO:0000313" key="1">
    <source>
        <dbReference type="EMBL" id="KAL3267856.1"/>
    </source>
</evidence>
<comment type="caution">
    <text evidence="1">The sequence shown here is derived from an EMBL/GenBank/DDBJ whole genome shotgun (WGS) entry which is preliminary data.</text>
</comment>
<evidence type="ECO:0000313" key="2">
    <source>
        <dbReference type="Proteomes" id="UP001516400"/>
    </source>
</evidence>
<dbReference type="AlphaFoldDB" id="A0ABD2MN82"/>
<keyword evidence="2" id="KW-1185">Reference proteome</keyword>
<accession>A0ABD2MN82</accession>
<sequence length="156" mass="17340">MIKRQDLTNANPTCVEVSIVYSKVTRLTQQSMMLTSNVESYNVASTPTTDSSEILDRVRKSHNVIVRRVAENSDPASDFNTVTRILELVVPFSSKYTVSSSRIGSENRRGPRPILVSLSNPIIARDILGNKKLLSTSEISSKSLQQTMCLRNKPNV</sequence>
<dbReference type="Proteomes" id="UP001516400">
    <property type="component" value="Unassembled WGS sequence"/>
</dbReference>
<gene>
    <name evidence="1" type="ORF">HHI36_006997</name>
</gene>
<reference evidence="1 2" key="1">
    <citation type="journal article" date="2021" name="BMC Biol.">
        <title>Horizontally acquired antibacterial genes associated with adaptive radiation of ladybird beetles.</title>
        <authorList>
            <person name="Li H.S."/>
            <person name="Tang X.F."/>
            <person name="Huang Y.H."/>
            <person name="Xu Z.Y."/>
            <person name="Chen M.L."/>
            <person name="Du X.Y."/>
            <person name="Qiu B.Y."/>
            <person name="Chen P.T."/>
            <person name="Zhang W."/>
            <person name="Slipinski A."/>
            <person name="Escalona H.E."/>
            <person name="Waterhouse R.M."/>
            <person name="Zwick A."/>
            <person name="Pang H."/>
        </authorList>
    </citation>
    <scope>NUCLEOTIDE SEQUENCE [LARGE SCALE GENOMIC DNA]</scope>
    <source>
        <strain evidence="1">SYSU2018</strain>
    </source>
</reference>
<protein>
    <submittedName>
        <fullName evidence="1">Uncharacterized protein</fullName>
    </submittedName>
</protein>